<evidence type="ECO:0000313" key="4">
    <source>
        <dbReference type="Proteomes" id="UP000199614"/>
    </source>
</evidence>
<keyword evidence="4" id="KW-1185">Reference proteome</keyword>
<reference evidence="3 4" key="1">
    <citation type="submission" date="2016-10" db="EMBL/GenBank/DDBJ databases">
        <authorList>
            <person name="de Groot N.N."/>
        </authorList>
    </citation>
    <scope>NUCLEOTIDE SEQUENCE [LARGE SCALE GENOMIC DNA]</scope>
    <source>
        <strain evidence="3 4">CGMCC 4.1877</strain>
    </source>
</reference>
<accession>A0A1I5F4L9</accession>
<name>A0A1I5F4L9_PSUAM</name>
<evidence type="ECO:0000259" key="2">
    <source>
        <dbReference type="PROSITE" id="PS50995"/>
    </source>
</evidence>
<dbReference type="Gene3D" id="1.10.10.10">
    <property type="entry name" value="Winged helix-like DNA-binding domain superfamily/Winged helix DNA-binding domain"/>
    <property type="match status" value="1"/>
</dbReference>
<dbReference type="InterPro" id="IPR000835">
    <property type="entry name" value="HTH_MarR-typ"/>
</dbReference>
<dbReference type="AlphaFoldDB" id="A0A1I5F4L9"/>
<dbReference type="InterPro" id="IPR039422">
    <property type="entry name" value="MarR/SlyA-like"/>
</dbReference>
<evidence type="ECO:0000313" key="3">
    <source>
        <dbReference type="EMBL" id="SFO18566.1"/>
    </source>
</evidence>
<evidence type="ECO:0000256" key="1">
    <source>
        <dbReference type="SAM" id="MobiDB-lite"/>
    </source>
</evidence>
<dbReference type="PRINTS" id="PR00598">
    <property type="entry name" value="HTHMARR"/>
</dbReference>
<dbReference type="GO" id="GO:0003677">
    <property type="term" value="F:DNA binding"/>
    <property type="evidence" value="ECO:0007669"/>
    <property type="project" value="UniProtKB-KW"/>
</dbReference>
<feature type="region of interest" description="Disordered" evidence="1">
    <location>
        <begin position="24"/>
        <end position="60"/>
    </location>
</feature>
<gene>
    <name evidence="3" type="ORF">SAMN05216207_10356</name>
</gene>
<dbReference type="GO" id="GO:0003700">
    <property type="term" value="F:DNA-binding transcription factor activity"/>
    <property type="evidence" value="ECO:0007669"/>
    <property type="project" value="InterPro"/>
</dbReference>
<dbReference type="GO" id="GO:0006950">
    <property type="term" value="P:response to stress"/>
    <property type="evidence" value="ECO:0007669"/>
    <property type="project" value="TreeGrafter"/>
</dbReference>
<dbReference type="InterPro" id="IPR036390">
    <property type="entry name" value="WH_DNA-bd_sf"/>
</dbReference>
<keyword evidence="3" id="KW-0238">DNA-binding</keyword>
<dbReference type="STRING" id="260086.SAMN05216207_10356"/>
<feature type="domain" description="HTH marR-type" evidence="2">
    <location>
        <begin position="60"/>
        <end position="194"/>
    </location>
</feature>
<dbReference type="SMART" id="SM00347">
    <property type="entry name" value="HTH_MARR"/>
    <property type="match status" value="1"/>
</dbReference>
<feature type="compositionally biased region" description="Low complexity" evidence="1">
    <location>
        <begin position="33"/>
        <end position="43"/>
    </location>
</feature>
<dbReference type="PANTHER" id="PTHR33164">
    <property type="entry name" value="TRANSCRIPTIONAL REGULATOR, MARR FAMILY"/>
    <property type="match status" value="1"/>
</dbReference>
<organism evidence="3 4">
    <name type="scientific">Pseudonocardia ammonioxydans</name>
    <dbReference type="NCBI Taxonomy" id="260086"/>
    <lineage>
        <taxon>Bacteria</taxon>
        <taxon>Bacillati</taxon>
        <taxon>Actinomycetota</taxon>
        <taxon>Actinomycetes</taxon>
        <taxon>Pseudonocardiales</taxon>
        <taxon>Pseudonocardiaceae</taxon>
        <taxon>Pseudonocardia</taxon>
    </lineage>
</organism>
<dbReference type="Pfam" id="PF01047">
    <property type="entry name" value="MarR"/>
    <property type="match status" value="1"/>
</dbReference>
<dbReference type="SUPFAM" id="SSF46785">
    <property type="entry name" value="Winged helix' DNA-binding domain"/>
    <property type="match status" value="1"/>
</dbReference>
<sequence>MRSETQSTGGPDPSRDRAFVVSGHVSGHASGPADDATADATLTGVGGEHGTDGAGELTSAPETVTSLLRMTRLLVGIATEAVDELDVGVSLPQFRLLLVLSELGPTPSARVADQLGTAPSSVTRLADHLERVGYVVRRRERPNRSVVRLELTTTGSEVVERVGRRRAAELDRLLTALPPHEQAQLAELVTRFCDRAEHERGDHGSVL</sequence>
<dbReference type="EMBL" id="FOUY01000035">
    <property type="protein sequence ID" value="SFO18566.1"/>
    <property type="molecule type" value="Genomic_DNA"/>
</dbReference>
<dbReference type="InterPro" id="IPR036388">
    <property type="entry name" value="WH-like_DNA-bd_sf"/>
</dbReference>
<proteinExistence type="predicted"/>
<dbReference type="PANTHER" id="PTHR33164:SF94">
    <property type="entry name" value="TRANSCRIPTIONAL REGULATORY PROTEIN-RELATED"/>
    <property type="match status" value="1"/>
</dbReference>
<protein>
    <submittedName>
        <fullName evidence="3">DNA-binding transcriptional regulator, MarR family</fullName>
    </submittedName>
</protein>
<dbReference type="PROSITE" id="PS50995">
    <property type="entry name" value="HTH_MARR_2"/>
    <property type="match status" value="1"/>
</dbReference>
<dbReference type="Proteomes" id="UP000199614">
    <property type="component" value="Unassembled WGS sequence"/>
</dbReference>